<dbReference type="GO" id="GO:0000160">
    <property type="term" value="P:phosphorelay signal transduction system"/>
    <property type="evidence" value="ECO:0007669"/>
    <property type="project" value="InterPro"/>
</dbReference>
<dbReference type="InterPro" id="IPR011006">
    <property type="entry name" value="CheY-like_superfamily"/>
</dbReference>
<dbReference type="Pfam" id="PF00072">
    <property type="entry name" value="Response_reg"/>
    <property type="match status" value="1"/>
</dbReference>
<gene>
    <name evidence="3" type="ORF">ABEG18_17940</name>
</gene>
<proteinExistence type="predicted"/>
<organism evidence="3">
    <name type="scientific">Alsobacter sp. KACC 23698</name>
    <dbReference type="NCBI Taxonomy" id="3149229"/>
    <lineage>
        <taxon>Bacteria</taxon>
        <taxon>Pseudomonadati</taxon>
        <taxon>Pseudomonadota</taxon>
        <taxon>Alphaproteobacteria</taxon>
        <taxon>Hyphomicrobiales</taxon>
        <taxon>Alsobacteraceae</taxon>
        <taxon>Alsobacter</taxon>
    </lineage>
</organism>
<evidence type="ECO:0000259" key="2">
    <source>
        <dbReference type="PROSITE" id="PS50110"/>
    </source>
</evidence>
<sequence>MKDFSGLRVLVVEDELLVALALEDILNDMGCEIIGPVSQIEEAETFARTRDIDAAILDVNVRGRLIYPVAEVLTGRGVPVLFCSGYSDTAVLPAPFRALPQVAKPYDESALRRAMEKAFGHLRAEGRAQGSVRA</sequence>
<evidence type="ECO:0000313" key="3">
    <source>
        <dbReference type="EMBL" id="XBO37594.1"/>
    </source>
</evidence>
<dbReference type="RefSeq" id="WP_406854417.1">
    <property type="nucleotide sequence ID" value="NZ_CP157484.1"/>
</dbReference>
<dbReference type="PROSITE" id="PS50110">
    <property type="entry name" value="RESPONSE_REGULATORY"/>
    <property type="match status" value="1"/>
</dbReference>
<accession>A0AAU7JBR9</accession>
<keyword evidence="1" id="KW-0597">Phosphoprotein</keyword>
<dbReference type="SMART" id="SM00448">
    <property type="entry name" value="REC"/>
    <property type="match status" value="1"/>
</dbReference>
<dbReference type="AlphaFoldDB" id="A0AAU7JBR9"/>
<dbReference type="EMBL" id="CP157484">
    <property type="protein sequence ID" value="XBO37594.1"/>
    <property type="molecule type" value="Genomic_DNA"/>
</dbReference>
<feature type="domain" description="Response regulatory" evidence="2">
    <location>
        <begin position="8"/>
        <end position="119"/>
    </location>
</feature>
<reference evidence="3" key="1">
    <citation type="submission" date="2024-05" db="EMBL/GenBank/DDBJ databases">
        <authorList>
            <person name="Kim S."/>
            <person name="Heo J."/>
            <person name="Choi H."/>
            <person name="Choi Y."/>
            <person name="Kwon S.-W."/>
            <person name="Kim Y."/>
        </authorList>
    </citation>
    <scope>NUCLEOTIDE SEQUENCE</scope>
    <source>
        <strain evidence="3">KACC 23698</strain>
    </source>
</reference>
<feature type="modified residue" description="4-aspartylphosphate" evidence="1">
    <location>
        <position position="58"/>
    </location>
</feature>
<dbReference type="InterPro" id="IPR001789">
    <property type="entry name" value="Sig_transdc_resp-reg_receiver"/>
</dbReference>
<evidence type="ECO:0000256" key="1">
    <source>
        <dbReference type="PROSITE-ProRule" id="PRU00169"/>
    </source>
</evidence>
<protein>
    <submittedName>
        <fullName evidence="3">Response regulator</fullName>
    </submittedName>
</protein>
<dbReference type="Gene3D" id="3.40.50.2300">
    <property type="match status" value="1"/>
</dbReference>
<dbReference type="SUPFAM" id="SSF52172">
    <property type="entry name" value="CheY-like"/>
    <property type="match status" value="1"/>
</dbReference>
<name>A0AAU7JBR9_9HYPH</name>